<accession>A0AAX1N4K5</accession>
<dbReference type="RefSeq" id="WP_169665136.1">
    <property type="nucleotide sequence ID" value="NZ_CP076132.1"/>
</dbReference>
<dbReference type="InterPro" id="IPR011199">
    <property type="entry name" value="Bacillithiol_biosynth_BshC"/>
</dbReference>
<dbReference type="KEGG" id="fya:KMW28_14200"/>
<dbReference type="EC" id="6.-.-.-" evidence="2"/>
<evidence type="ECO:0000256" key="1">
    <source>
        <dbReference type="ARBA" id="ARBA00022598"/>
    </source>
</evidence>
<protein>
    <recommendedName>
        <fullName evidence="2">Putative cysteine ligase BshC</fullName>
        <ecNumber evidence="2">6.-.-.-</ecNumber>
    </recommendedName>
</protein>
<dbReference type="EMBL" id="CP076132">
    <property type="protein sequence ID" value="QWG00803.1"/>
    <property type="molecule type" value="Genomic_DNA"/>
</dbReference>
<feature type="domain" description="Bacillithiol biosynthesis BshC N-terminal Rossmann-like" evidence="3">
    <location>
        <begin position="4"/>
        <end position="360"/>
    </location>
</feature>
<dbReference type="PIRSF" id="PIRSF012535">
    <property type="entry name" value="UCP012535"/>
    <property type="match status" value="1"/>
</dbReference>
<keyword evidence="1 2" id="KW-0436">Ligase</keyword>
<name>A0AAX1N4K5_9BACT</name>
<dbReference type="InterPro" id="IPR055399">
    <property type="entry name" value="CC_BshC"/>
</dbReference>
<proteinExistence type="inferred from homology"/>
<evidence type="ECO:0000313" key="5">
    <source>
        <dbReference type="EMBL" id="QWG00803.1"/>
    </source>
</evidence>
<evidence type="ECO:0000259" key="4">
    <source>
        <dbReference type="Pfam" id="PF24850"/>
    </source>
</evidence>
<dbReference type="GO" id="GO:0016874">
    <property type="term" value="F:ligase activity"/>
    <property type="evidence" value="ECO:0007669"/>
    <property type="project" value="UniProtKB-UniRule"/>
</dbReference>
<evidence type="ECO:0000259" key="3">
    <source>
        <dbReference type="Pfam" id="PF10079"/>
    </source>
</evidence>
<dbReference type="AlphaFoldDB" id="A0AAX1N4K5"/>
<reference evidence="5 6" key="1">
    <citation type="submission" date="2021-05" db="EMBL/GenBank/DDBJ databases">
        <title>Comparative genomic studies on the polysaccharide-degrading batcterial strains of the Flammeovirga genus.</title>
        <authorList>
            <person name="Zewei F."/>
            <person name="Zheng Z."/>
            <person name="Yu L."/>
            <person name="Ruyue G."/>
            <person name="Yanhong M."/>
            <person name="Yuanyuan C."/>
            <person name="Jingyan G."/>
            <person name="Wenjun H."/>
        </authorList>
    </citation>
    <scope>NUCLEOTIDE SEQUENCE [LARGE SCALE GENOMIC DNA]</scope>
    <source>
        <strain evidence="5 6">NBRC:100898</strain>
    </source>
</reference>
<dbReference type="HAMAP" id="MF_01867">
    <property type="entry name" value="BshC"/>
    <property type="match status" value="1"/>
</dbReference>
<evidence type="ECO:0000256" key="2">
    <source>
        <dbReference type="HAMAP-Rule" id="MF_01867"/>
    </source>
</evidence>
<dbReference type="NCBIfam" id="TIGR03998">
    <property type="entry name" value="thiol_BshC"/>
    <property type="match status" value="1"/>
</dbReference>
<sequence length="520" mass="60322">MNQYTIPFEKAGLYGKMFLDYLSGKDQLKTLYKHTPSIDAFDQIIESRQSFPQYKRDLLVDVLSDQYRNIEDAPAAQILKLGDKNTYTIVTGHQLNIFTGPLFFIYKIAATVNLCRQLAQKYPDLHFVPVYWMATEDHDFEEIASFNLGDKKYTWEHPQIGGPVGRLSLEGMDQIIDRIKDMPEVFKEAYTNFGNLADATRYYVNSLFKEYGLISIDADDVRLKTEFKEIIQQEIFDQKAVVEVEKANQLIIDNGYKPQIHARDINLFYMEDTERLRLEKVGDEFRTVDADYKWSASEMQQLIDASPEKFSPNVVLRPVLQEVLLPNLAYLGGPAEVIYWLQLKGAFDTYNVDFPMVLPRGFCLVMDDCCTVKWQKTGWSLEDVLKNERAIEDKILEEHQEVDTDISDQLAQINSLYNDILKKGVEITPNLEKHIIAEQKRVLKRVQHTQDKLKKEGRRKLKDESDRILKVRSFILPNNAPQERVKNIMEFWSIHQEVIGDSVKCLNPLSFNLNVLCDEC</sequence>
<gene>
    <name evidence="2 5" type="primary">bshC</name>
    <name evidence="5" type="ORF">KMW28_14200</name>
</gene>
<keyword evidence="6" id="KW-1185">Reference proteome</keyword>
<feature type="domain" description="Bacillithiol biosynthesis BshC C-terminal coiled-coil" evidence="4">
    <location>
        <begin position="370"/>
        <end position="516"/>
    </location>
</feature>
<dbReference type="Proteomes" id="UP000678679">
    <property type="component" value="Chromosome 1"/>
</dbReference>
<dbReference type="Pfam" id="PF10079">
    <property type="entry name" value="Rossmann-like_BshC"/>
    <property type="match status" value="1"/>
</dbReference>
<comment type="similarity">
    <text evidence="2">Belongs to the BshC family.</text>
</comment>
<organism evidence="5 6">
    <name type="scientific">Flammeovirga yaeyamensis</name>
    <dbReference type="NCBI Taxonomy" id="367791"/>
    <lineage>
        <taxon>Bacteria</taxon>
        <taxon>Pseudomonadati</taxon>
        <taxon>Bacteroidota</taxon>
        <taxon>Cytophagia</taxon>
        <taxon>Cytophagales</taxon>
        <taxon>Flammeovirgaceae</taxon>
        <taxon>Flammeovirga</taxon>
    </lineage>
</organism>
<dbReference type="InterPro" id="IPR055398">
    <property type="entry name" value="Rossmann-like_BshC"/>
</dbReference>
<dbReference type="Pfam" id="PF24850">
    <property type="entry name" value="CC_BshC"/>
    <property type="match status" value="1"/>
</dbReference>
<evidence type="ECO:0000313" key="6">
    <source>
        <dbReference type="Proteomes" id="UP000678679"/>
    </source>
</evidence>